<dbReference type="EMBL" id="LXQA010486806">
    <property type="protein sequence ID" value="MCI54889.1"/>
    <property type="molecule type" value="Genomic_DNA"/>
</dbReference>
<dbReference type="AlphaFoldDB" id="A0A392T1K1"/>
<feature type="compositionally biased region" description="Polar residues" evidence="1">
    <location>
        <begin position="1"/>
        <end position="12"/>
    </location>
</feature>
<feature type="compositionally biased region" description="Low complexity" evidence="1">
    <location>
        <begin position="21"/>
        <end position="38"/>
    </location>
</feature>
<comment type="caution">
    <text evidence="2">The sequence shown here is derived from an EMBL/GenBank/DDBJ whole genome shotgun (WGS) entry which is preliminary data.</text>
</comment>
<feature type="non-terminal residue" evidence="2">
    <location>
        <position position="53"/>
    </location>
</feature>
<protein>
    <submittedName>
        <fullName evidence="2">Uncharacterized protein</fullName>
    </submittedName>
</protein>
<proteinExistence type="predicted"/>
<name>A0A392T1K1_9FABA</name>
<keyword evidence="3" id="KW-1185">Reference proteome</keyword>
<dbReference type="Proteomes" id="UP000265520">
    <property type="component" value="Unassembled WGS sequence"/>
</dbReference>
<evidence type="ECO:0000313" key="3">
    <source>
        <dbReference type="Proteomes" id="UP000265520"/>
    </source>
</evidence>
<sequence>MYPSTTKNTNSRLVMRGAEEGGATPTETATPPVEGEAAPKPKPPPIGPKRGAK</sequence>
<reference evidence="2 3" key="1">
    <citation type="journal article" date="2018" name="Front. Plant Sci.">
        <title>Red Clover (Trifolium pratense) and Zigzag Clover (T. medium) - A Picture of Genomic Similarities and Differences.</title>
        <authorList>
            <person name="Dluhosova J."/>
            <person name="Istvanek J."/>
            <person name="Nedelnik J."/>
            <person name="Repkova J."/>
        </authorList>
    </citation>
    <scope>NUCLEOTIDE SEQUENCE [LARGE SCALE GENOMIC DNA]</scope>
    <source>
        <strain evidence="3">cv. 10/8</strain>
        <tissue evidence="2">Leaf</tissue>
    </source>
</reference>
<feature type="region of interest" description="Disordered" evidence="1">
    <location>
        <begin position="1"/>
        <end position="53"/>
    </location>
</feature>
<organism evidence="2 3">
    <name type="scientific">Trifolium medium</name>
    <dbReference type="NCBI Taxonomy" id="97028"/>
    <lineage>
        <taxon>Eukaryota</taxon>
        <taxon>Viridiplantae</taxon>
        <taxon>Streptophyta</taxon>
        <taxon>Embryophyta</taxon>
        <taxon>Tracheophyta</taxon>
        <taxon>Spermatophyta</taxon>
        <taxon>Magnoliopsida</taxon>
        <taxon>eudicotyledons</taxon>
        <taxon>Gunneridae</taxon>
        <taxon>Pentapetalae</taxon>
        <taxon>rosids</taxon>
        <taxon>fabids</taxon>
        <taxon>Fabales</taxon>
        <taxon>Fabaceae</taxon>
        <taxon>Papilionoideae</taxon>
        <taxon>50 kb inversion clade</taxon>
        <taxon>NPAAA clade</taxon>
        <taxon>Hologalegina</taxon>
        <taxon>IRL clade</taxon>
        <taxon>Trifolieae</taxon>
        <taxon>Trifolium</taxon>
    </lineage>
</organism>
<evidence type="ECO:0000256" key="1">
    <source>
        <dbReference type="SAM" id="MobiDB-lite"/>
    </source>
</evidence>
<evidence type="ECO:0000313" key="2">
    <source>
        <dbReference type="EMBL" id="MCI54889.1"/>
    </source>
</evidence>
<accession>A0A392T1K1</accession>